<dbReference type="Proteomes" id="UP000000739">
    <property type="component" value="Chromosome"/>
</dbReference>
<protein>
    <submittedName>
        <fullName evidence="12">Acyl-CoA dehydrogenase domain protein</fullName>
    </submittedName>
</protein>
<evidence type="ECO:0000256" key="4">
    <source>
        <dbReference type="ARBA" id="ARBA00022630"/>
    </source>
</evidence>
<evidence type="ECO:0000256" key="1">
    <source>
        <dbReference type="ARBA" id="ARBA00001974"/>
    </source>
</evidence>
<dbReference type="Pfam" id="PF00441">
    <property type="entry name" value="Acyl-CoA_dh_1"/>
    <property type="match status" value="1"/>
</dbReference>
<gene>
    <name evidence="12" type="ordered locus">Dalk_0055</name>
</gene>
<feature type="domain" description="Acyl-CoA dehydrogenase/oxidase C-terminal" evidence="8">
    <location>
        <begin position="283"/>
        <end position="449"/>
    </location>
</feature>
<keyword evidence="13" id="KW-1185">Reference proteome</keyword>
<dbReference type="InterPro" id="IPR036250">
    <property type="entry name" value="AcylCo_DH-like_C"/>
</dbReference>
<evidence type="ECO:0000313" key="12">
    <source>
        <dbReference type="EMBL" id="ACL01765.1"/>
    </source>
</evidence>
<dbReference type="HOGENOM" id="CLU_018204_12_2_7"/>
<dbReference type="InterPro" id="IPR037069">
    <property type="entry name" value="AcylCoA_DH/ox_N_sf"/>
</dbReference>
<comment type="subunit">
    <text evidence="3">Homotetramer.</text>
</comment>
<dbReference type="EMBL" id="CP001322">
    <property type="protein sequence ID" value="ACL01765.1"/>
    <property type="molecule type" value="Genomic_DNA"/>
</dbReference>
<keyword evidence="6 7" id="KW-0560">Oxidoreductase</keyword>
<evidence type="ECO:0000259" key="8">
    <source>
        <dbReference type="Pfam" id="PF00441"/>
    </source>
</evidence>
<dbReference type="Gene3D" id="2.40.110.10">
    <property type="entry name" value="Butyryl-CoA Dehydrogenase, subunit A, domain 2"/>
    <property type="match status" value="1"/>
</dbReference>
<dbReference type="SUPFAM" id="SSF56645">
    <property type="entry name" value="Acyl-CoA dehydrogenase NM domain-like"/>
    <property type="match status" value="1"/>
</dbReference>
<accession>B8FKF0</accession>
<dbReference type="Pfam" id="PF12806">
    <property type="entry name" value="Acyl-CoA_dh_C"/>
    <property type="match status" value="1"/>
</dbReference>
<dbReference type="Pfam" id="PF02771">
    <property type="entry name" value="Acyl-CoA_dh_N"/>
    <property type="match status" value="1"/>
</dbReference>
<dbReference type="SUPFAM" id="SSF47203">
    <property type="entry name" value="Acyl-CoA dehydrogenase C-terminal domain-like"/>
    <property type="match status" value="1"/>
</dbReference>
<feature type="domain" description="Acyl-CoA oxidase/dehydrogenase middle" evidence="9">
    <location>
        <begin position="162"/>
        <end position="268"/>
    </location>
</feature>
<evidence type="ECO:0000256" key="3">
    <source>
        <dbReference type="ARBA" id="ARBA00011881"/>
    </source>
</evidence>
<dbReference type="KEGG" id="dal:Dalk_0055"/>
<dbReference type="GO" id="GO:0050660">
    <property type="term" value="F:flavin adenine dinucleotide binding"/>
    <property type="evidence" value="ECO:0007669"/>
    <property type="project" value="InterPro"/>
</dbReference>
<reference evidence="12 13" key="1">
    <citation type="journal article" date="2012" name="Environ. Microbiol.">
        <title>The genome sequence of Desulfatibacillum alkenivorans AK-01: a blueprint for anaerobic alkane oxidation.</title>
        <authorList>
            <person name="Callaghan A.V."/>
            <person name="Morris B.E."/>
            <person name="Pereira I.A."/>
            <person name="McInerney M.J."/>
            <person name="Austin R.N."/>
            <person name="Groves J.T."/>
            <person name="Kukor J.J."/>
            <person name="Suflita J.M."/>
            <person name="Young L.Y."/>
            <person name="Zylstra G.J."/>
            <person name="Wawrik B."/>
        </authorList>
    </citation>
    <scope>NUCLEOTIDE SEQUENCE [LARGE SCALE GENOMIC DNA]</scope>
    <source>
        <strain evidence="12 13">AK-01</strain>
    </source>
</reference>
<dbReference type="InterPro" id="IPR009100">
    <property type="entry name" value="AcylCoA_DH/oxidase_NM_dom_sf"/>
</dbReference>
<dbReference type="InterPro" id="IPR009075">
    <property type="entry name" value="AcylCo_DH/oxidase_C"/>
</dbReference>
<evidence type="ECO:0000259" key="10">
    <source>
        <dbReference type="Pfam" id="PF02771"/>
    </source>
</evidence>
<dbReference type="AlphaFoldDB" id="B8FKF0"/>
<evidence type="ECO:0000259" key="9">
    <source>
        <dbReference type="Pfam" id="PF02770"/>
    </source>
</evidence>
<evidence type="ECO:0000256" key="6">
    <source>
        <dbReference type="ARBA" id="ARBA00023002"/>
    </source>
</evidence>
<dbReference type="InterPro" id="IPR006091">
    <property type="entry name" value="Acyl-CoA_Oxase/DH_mid-dom"/>
</dbReference>
<keyword evidence="5 7" id="KW-0274">FAD</keyword>
<feature type="domain" description="Acetyl-CoA dehydrogenase-like C-terminal" evidence="11">
    <location>
        <begin position="465"/>
        <end position="590"/>
    </location>
</feature>
<dbReference type="InterPro" id="IPR052166">
    <property type="entry name" value="Diverse_Acyl-CoA_DH"/>
</dbReference>
<dbReference type="Pfam" id="PF02770">
    <property type="entry name" value="Acyl-CoA_dh_M"/>
    <property type="match status" value="1"/>
</dbReference>
<organism evidence="12 13">
    <name type="scientific">Desulfatibacillum aliphaticivorans</name>
    <dbReference type="NCBI Taxonomy" id="218208"/>
    <lineage>
        <taxon>Bacteria</taxon>
        <taxon>Pseudomonadati</taxon>
        <taxon>Thermodesulfobacteriota</taxon>
        <taxon>Desulfobacteria</taxon>
        <taxon>Desulfobacterales</taxon>
        <taxon>Desulfatibacillaceae</taxon>
        <taxon>Desulfatibacillum</taxon>
    </lineage>
</organism>
<dbReference type="InterPro" id="IPR013786">
    <property type="entry name" value="AcylCoA_DH/ox_N"/>
</dbReference>
<dbReference type="RefSeq" id="WP_012609205.1">
    <property type="nucleotide sequence ID" value="NC_011768.1"/>
</dbReference>
<evidence type="ECO:0000313" key="13">
    <source>
        <dbReference type="Proteomes" id="UP000000739"/>
    </source>
</evidence>
<evidence type="ECO:0000256" key="7">
    <source>
        <dbReference type="RuleBase" id="RU362125"/>
    </source>
</evidence>
<comment type="similarity">
    <text evidence="2 7">Belongs to the acyl-CoA dehydrogenase family.</text>
</comment>
<sequence length="595" mass="66488">MSDFKINQKDLFFILKEQLGYGKLCEFERYESLNEDALDMLVNEAIRFAKGVVSPLNEIGEEQGVHWENNTVTCPKEFKTAFKAYGEDGWTAAVRDPEFGGQGFPTMMRIVVNDLMYGACQSFNMAPSLTHGAAHLIESFGTDEQKQTYIPKMYGGEWAGTMALTEPNAGSNLAALETMAYPEGDHYKIKGNKIFISWGDHDLAGNIVHLALARIEGAPEGVRGISLFIVPKYRVDENGNPGEFNDVVCTGIEKKLGLHSSPTAALAFGGKDGCIGYLCGKANMGLAHMFQMMNAARINTGVSGMSMASAAYQHALDYTKSRVQGRDIAKRKQGSVPIIDHPDVRRMLLWMKGAVDGMRSMIYTTAFWADLAQVTTDPEEKERCTMLMEFMTPIVKSYCSDIGFKVCETAMQCLGGYGFCKDYPIEQYLRDSKIMSLYEGTNGIQSTDLMGRKMHMNEGAPYKAFLKEITDFCEKNHAHPGLGSQVRFLKDVMDDLQEMAREMSSRYSADPLQWASYTYPALMCFSEVIMVWRLVDMAIIAYDRAQKSGKKNDFFRGKVAQATFFTDITLPHTQARARTCTRVDREVVEMADNAF</sequence>
<dbReference type="Gene3D" id="1.10.540.10">
    <property type="entry name" value="Acyl-CoA dehydrogenase/oxidase, N-terminal domain"/>
    <property type="match status" value="1"/>
</dbReference>
<dbReference type="PANTHER" id="PTHR42803:SF1">
    <property type="entry name" value="BROAD-SPECIFICITY LINEAR ACYL-COA DEHYDROGENASE FADE5"/>
    <property type="match status" value="1"/>
</dbReference>
<evidence type="ECO:0000259" key="11">
    <source>
        <dbReference type="Pfam" id="PF12806"/>
    </source>
</evidence>
<dbReference type="PANTHER" id="PTHR42803">
    <property type="entry name" value="ACYL-COA DEHYDROGENASE"/>
    <property type="match status" value="1"/>
</dbReference>
<evidence type="ECO:0000256" key="5">
    <source>
        <dbReference type="ARBA" id="ARBA00022827"/>
    </source>
</evidence>
<dbReference type="Gene3D" id="1.20.140.10">
    <property type="entry name" value="Butyryl-CoA Dehydrogenase, subunit A, domain 3"/>
    <property type="match status" value="1"/>
</dbReference>
<proteinExistence type="inferred from homology"/>
<comment type="cofactor">
    <cofactor evidence="1 7">
        <name>FAD</name>
        <dbReference type="ChEBI" id="CHEBI:57692"/>
    </cofactor>
</comment>
<dbReference type="GO" id="GO:0016627">
    <property type="term" value="F:oxidoreductase activity, acting on the CH-CH group of donors"/>
    <property type="evidence" value="ECO:0007669"/>
    <property type="project" value="InterPro"/>
</dbReference>
<feature type="domain" description="Acyl-CoA dehydrogenase/oxidase N-terminal" evidence="10">
    <location>
        <begin position="39"/>
        <end position="157"/>
    </location>
</feature>
<dbReference type="InterPro" id="IPR025878">
    <property type="entry name" value="Acyl-CoA_dh-like_C_dom"/>
</dbReference>
<keyword evidence="4 7" id="KW-0285">Flavoprotein</keyword>
<evidence type="ECO:0000256" key="2">
    <source>
        <dbReference type="ARBA" id="ARBA00009347"/>
    </source>
</evidence>
<dbReference type="eggNOG" id="COG1960">
    <property type="taxonomic scope" value="Bacteria"/>
</dbReference>
<name>B8FKF0_DESAL</name>
<dbReference type="InterPro" id="IPR046373">
    <property type="entry name" value="Acyl-CoA_Oxase/DH_mid-dom_sf"/>
</dbReference>